<dbReference type="GO" id="GO:0005829">
    <property type="term" value="C:cytosol"/>
    <property type="evidence" value="ECO:0000318"/>
    <property type="project" value="GO_Central"/>
</dbReference>
<evidence type="ECO:0000313" key="7">
    <source>
        <dbReference type="EMBL" id="GAQ81156.1"/>
    </source>
</evidence>
<dbReference type="FunFam" id="3.40.50.720:FF:000213">
    <property type="entry name" value="Putative 2-hydroxyacid dehydrogenase"/>
    <property type="match status" value="1"/>
</dbReference>
<dbReference type="InterPro" id="IPR006139">
    <property type="entry name" value="D-isomer_2_OHA_DH_cat_dom"/>
</dbReference>
<evidence type="ECO:0000259" key="6">
    <source>
        <dbReference type="Pfam" id="PF02826"/>
    </source>
</evidence>
<evidence type="ECO:0000256" key="2">
    <source>
        <dbReference type="ARBA" id="ARBA00023002"/>
    </source>
</evidence>
<organism evidence="7 8">
    <name type="scientific">Klebsormidium nitens</name>
    <name type="common">Green alga</name>
    <name type="synonym">Ulothrix nitens</name>
    <dbReference type="NCBI Taxonomy" id="105231"/>
    <lineage>
        <taxon>Eukaryota</taxon>
        <taxon>Viridiplantae</taxon>
        <taxon>Streptophyta</taxon>
        <taxon>Klebsormidiophyceae</taxon>
        <taxon>Klebsormidiales</taxon>
        <taxon>Klebsormidiaceae</taxon>
        <taxon>Klebsormidium</taxon>
    </lineage>
</organism>
<evidence type="ECO:0000259" key="5">
    <source>
        <dbReference type="Pfam" id="PF00389"/>
    </source>
</evidence>
<evidence type="ECO:0000256" key="4">
    <source>
        <dbReference type="RuleBase" id="RU003719"/>
    </source>
</evidence>
<dbReference type="Pfam" id="PF02826">
    <property type="entry name" value="2-Hacid_dh_C"/>
    <property type="match status" value="1"/>
</dbReference>
<sequence>MAKPDVLVLAKNIPLILDELPQFCTLHKLYEETDKDAFIAANKEKIQAIVTSYNVGAKADLISSLPNLKIICCFGVGVDAIDLGKAKELGIPVTNTPGVLTEDTADTALALLLTTLRKACAADRFVRSKSWSKNDFPLATSLSVGGKKAGIVGLGDIGKAVAKRIEAFGSTICYQGPREKPEVPYKYFPTVEALAKEVDFLVLTCPGGAATFHIVNRPVLDALGPNGFVINVARGSVVDEKELVQALVEKRIAGAGLDVFESEPKVPEELLSMDNVVLFPHIGSATIETRSNMARLMMDNLRAHFDGKPLLTQVQ</sequence>
<dbReference type="Pfam" id="PF00389">
    <property type="entry name" value="2-Hacid_dh"/>
    <property type="match status" value="1"/>
</dbReference>
<dbReference type="SUPFAM" id="SSF52283">
    <property type="entry name" value="Formate/glycerate dehydrogenase catalytic domain-like"/>
    <property type="match status" value="1"/>
</dbReference>
<name>A0A1Y1HXB3_KLENI</name>
<proteinExistence type="inferred from homology"/>
<dbReference type="GO" id="GO:0030267">
    <property type="term" value="F:glyoxylate reductase (NADPH) activity"/>
    <property type="evidence" value="ECO:0000318"/>
    <property type="project" value="GO_Central"/>
</dbReference>
<dbReference type="Proteomes" id="UP000054558">
    <property type="component" value="Unassembled WGS sequence"/>
</dbReference>
<dbReference type="OrthoDB" id="298012at2759"/>
<keyword evidence="8" id="KW-1185">Reference proteome</keyword>
<protein>
    <submittedName>
        <fullName evidence="7">D-isomer-specific 2-hydroxy acid dehydrogenase superfamily</fullName>
    </submittedName>
</protein>
<dbReference type="Gene3D" id="3.40.50.720">
    <property type="entry name" value="NAD(P)-binding Rossmann-like Domain"/>
    <property type="match status" value="2"/>
</dbReference>
<keyword evidence="3" id="KW-0520">NAD</keyword>
<dbReference type="OMA" id="HHTRAAM"/>
<dbReference type="STRING" id="105231.A0A1Y1HXB3"/>
<keyword evidence="2 4" id="KW-0560">Oxidoreductase</keyword>
<dbReference type="InterPro" id="IPR036291">
    <property type="entry name" value="NAD(P)-bd_dom_sf"/>
</dbReference>
<dbReference type="AlphaFoldDB" id="A0A1Y1HXB3"/>
<comment type="similarity">
    <text evidence="4">Belongs to the D-isomer specific 2-hydroxyacid dehydrogenase family.</text>
</comment>
<keyword evidence="1" id="KW-0521">NADP</keyword>
<reference evidence="7 8" key="1">
    <citation type="journal article" date="2014" name="Nat. Commun.">
        <title>Klebsormidium flaccidum genome reveals primary factors for plant terrestrial adaptation.</title>
        <authorList>
            <person name="Hori K."/>
            <person name="Maruyama F."/>
            <person name="Fujisawa T."/>
            <person name="Togashi T."/>
            <person name="Yamamoto N."/>
            <person name="Seo M."/>
            <person name="Sato S."/>
            <person name="Yamada T."/>
            <person name="Mori H."/>
            <person name="Tajima N."/>
            <person name="Moriyama T."/>
            <person name="Ikeuchi M."/>
            <person name="Watanabe M."/>
            <person name="Wada H."/>
            <person name="Kobayashi K."/>
            <person name="Saito M."/>
            <person name="Masuda T."/>
            <person name="Sasaki-Sekimoto Y."/>
            <person name="Mashiguchi K."/>
            <person name="Awai K."/>
            <person name="Shimojima M."/>
            <person name="Masuda S."/>
            <person name="Iwai M."/>
            <person name="Nobusawa T."/>
            <person name="Narise T."/>
            <person name="Kondo S."/>
            <person name="Saito H."/>
            <person name="Sato R."/>
            <person name="Murakawa M."/>
            <person name="Ihara Y."/>
            <person name="Oshima-Yamada Y."/>
            <person name="Ohtaka K."/>
            <person name="Satoh M."/>
            <person name="Sonobe K."/>
            <person name="Ishii M."/>
            <person name="Ohtani R."/>
            <person name="Kanamori-Sato M."/>
            <person name="Honoki R."/>
            <person name="Miyazaki D."/>
            <person name="Mochizuki H."/>
            <person name="Umetsu J."/>
            <person name="Higashi K."/>
            <person name="Shibata D."/>
            <person name="Kamiya Y."/>
            <person name="Sato N."/>
            <person name="Nakamura Y."/>
            <person name="Tabata S."/>
            <person name="Ida S."/>
            <person name="Kurokawa K."/>
            <person name="Ohta H."/>
        </authorList>
    </citation>
    <scope>NUCLEOTIDE SEQUENCE [LARGE SCALE GENOMIC DNA]</scope>
    <source>
        <strain evidence="7 8">NIES-2285</strain>
    </source>
</reference>
<accession>A0A1Y1HXB3</accession>
<dbReference type="CDD" id="cd12156">
    <property type="entry name" value="HPPR"/>
    <property type="match status" value="1"/>
</dbReference>
<dbReference type="GO" id="GO:0051287">
    <property type="term" value="F:NAD binding"/>
    <property type="evidence" value="ECO:0007669"/>
    <property type="project" value="InterPro"/>
</dbReference>
<evidence type="ECO:0000256" key="3">
    <source>
        <dbReference type="ARBA" id="ARBA00023027"/>
    </source>
</evidence>
<gene>
    <name evidence="7" type="ORF">KFL_000720250</name>
</gene>
<evidence type="ECO:0000313" key="8">
    <source>
        <dbReference type="Proteomes" id="UP000054558"/>
    </source>
</evidence>
<feature type="domain" description="D-isomer specific 2-hydroxyacid dehydrogenase catalytic" evidence="5">
    <location>
        <begin position="28"/>
        <end position="314"/>
    </location>
</feature>
<dbReference type="GO" id="GO:0016618">
    <property type="term" value="F:hydroxypyruvate reductase [NAD(P)H] activity"/>
    <property type="evidence" value="ECO:0000318"/>
    <property type="project" value="GO_Central"/>
</dbReference>
<dbReference type="InterPro" id="IPR050223">
    <property type="entry name" value="D-isomer_2-hydroxyacid_DH"/>
</dbReference>
<dbReference type="EMBL" id="DF237021">
    <property type="protein sequence ID" value="GAQ81156.1"/>
    <property type="molecule type" value="Genomic_DNA"/>
</dbReference>
<dbReference type="PANTHER" id="PTHR10996:SF178">
    <property type="entry name" value="2-HYDROXYACID DEHYDROGENASE YGL185C-RELATED"/>
    <property type="match status" value="1"/>
</dbReference>
<evidence type="ECO:0000256" key="1">
    <source>
        <dbReference type="ARBA" id="ARBA00022857"/>
    </source>
</evidence>
<dbReference type="InterPro" id="IPR006140">
    <property type="entry name" value="D-isomer_DH_NAD-bd"/>
</dbReference>
<dbReference type="SUPFAM" id="SSF51735">
    <property type="entry name" value="NAD(P)-binding Rossmann-fold domains"/>
    <property type="match status" value="1"/>
</dbReference>
<dbReference type="PANTHER" id="PTHR10996">
    <property type="entry name" value="2-HYDROXYACID DEHYDROGENASE-RELATED"/>
    <property type="match status" value="1"/>
</dbReference>
<feature type="domain" description="D-isomer specific 2-hydroxyacid dehydrogenase NAD-binding" evidence="6">
    <location>
        <begin position="109"/>
        <end position="283"/>
    </location>
</feature>